<dbReference type="InterPro" id="IPR016566">
    <property type="entry name" value="UCP010219"/>
</dbReference>
<dbReference type="PIRSF" id="PIRSF010219">
    <property type="entry name" value="UCP010219"/>
    <property type="match status" value="1"/>
</dbReference>
<reference evidence="2 3" key="1">
    <citation type="submission" date="2012-05" db="EMBL/GenBank/DDBJ databases">
        <authorList>
            <person name="Harkins D.M."/>
            <person name="Madupu R."/>
            <person name="Durkin A.S."/>
            <person name="Torralba M."/>
            <person name="Methe B."/>
            <person name="Sutton G.G."/>
            <person name="Nelson K.E."/>
        </authorList>
    </citation>
    <scope>NUCLEOTIDE SEQUENCE [LARGE SCALE GENOMIC DNA]</scope>
    <source>
        <strain evidence="2 3">F0490</strain>
    </source>
</reference>
<evidence type="ECO:0000313" key="3">
    <source>
        <dbReference type="Proteomes" id="UP000004578"/>
    </source>
</evidence>
<accession>J0NJD4</accession>
<organism evidence="2 3">
    <name type="scientific">Schaalia georgiae F0490</name>
    <dbReference type="NCBI Taxonomy" id="1125717"/>
    <lineage>
        <taxon>Bacteria</taxon>
        <taxon>Bacillati</taxon>
        <taxon>Actinomycetota</taxon>
        <taxon>Actinomycetes</taxon>
        <taxon>Actinomycetales</taxon>
        <taxon>Actinomycetaceae</taxon>
        <taxon>Schaalia</taxon>
    </lineage>
</organism>
<proteinExistence type="predicted"/>
<keyword evidence="1" id="KW-0812">Transmembrane</keyword>
<dbReference type="Pfam" id="PF11361">
    <property type="entry name" value="DUF3159"/>
    <property type="match status" value="1"/>
</dbReference>
<feature type="transmembrane region" description="Helical" evidence="1">
    <location>
        <begin position="172"/>
        <end position="203"/>
    </location>
</feature>
<dbReference type="RefSeq" id="WP_005868952.1">
    <property type="nucleotide sequence ID" value="NZ_AKFS01000097.1"/>
</dbReference>
<feature type="non-terminal residue" evidence="2">
    <location>
        <position position="1"/>
    </location>
</feature>
<dbReference type="Proteomes" id="UP000004578">
    <property type="component" value="Unassembled WGS sequence"/>
</dbReference>
<feature type="transmembrane region" description="Helical" evidence="1">
    <location>
        <begin position="98"/>
        <end position="119"/>
    </location>
</feature>
<feature type="transmembrane region" description="Helical" evidence="1">
    <location>
        <begin position="47"/>
        <end position="68"/>
    </location>
</feature>
<gene>
    <name evidence="2" type="ORF">HMPREF1317_2426</name>
</gene>
<keyword evidence="3" id="KW-1185">Reference proteome</keyword>
<protein>
    <submittedName>
        <fullName evidence="2">PF11361 family protein</fullName>
    </submittedName>
</protein>
<feature type="transmembrane region" description="Helical" evidence="1">
    <location>
        <begin position="146"/>
        <end position="166"/>
    </location>
</feature>
<comment type="caution">
    <text evidence="2">The sequence shown here is derived from an EMBL/GenBank/DDBJ whole genome shotgun (WGS) entry which is preliminary data.</text>
</comment>
<sequence length="219" mass="22539">AAAPAWLQQATGDSFSWSQALGGPRGVVESVAPGLVFVVVYALTRSLVWTLAAALGVALVACAARLLARQPLTQAASGVLGVGIGVLVASLSGRAEDYFVWGIATNAVSALALAVSLIVRRPLVGLAVGFLYGIGGQWREPGMRPLARRCAALTWLWFGVFALRVAAQTPLWALGLVAPLGIVKIALGLPLFAVAGWATWAGLRPHAASLRASGGRPGQ</sequence>
<keyword evidence="1" id="KW-1133">Transmembrane helix</keyword>
<evidence type="ECO:0000313" key="2">
    <source>
        <dbReference type="EMBL" id="EJF47204.1"/>
    </source>
</evidence>
<keyword evidence="1" id="KW-0472">Membrane</keyword>
<dbReference type="PATRIC" id="fig|1125717.3.peg.671"/>
<dbReference type="EMBL" id="AKFS01000097">
    <property type="protein sequence ID" value="EJF47204.1"/>
    <property type="molecule type" value="Genomic_DNA"/>
</dbReference>
<name>J0NJD4_9ACTO</name>
<evidence type="ECO:0000256" key="1">
    <source>
        <dbReference type="SAM" id="Phobius"/>
    </source>
</evidence>
<feature type="transmembrane region" description="Helical" evidence="1">
    <location>
        <begin position="75"/>
        <end position="92"/>
    </location>
</feature>
<dbReference type="AlphaFoldDB" id="J0NJD4"/>